<dbReference type="Proteomes" id="UP000185221">
    <property type="component" value="Unassembled WGS sequence"/>
</dbReference>
<proteinExistence type="predicted"/>
<dbReference type="PANTHER" id="PTHR22642:SF2">
    <property type="entry name" value="PROTEIN LONG AFTER FAR-RED 3"/>
    <property type="match status" value="1"/>
</dbReference>
<evidence type="ECO:0000313" key="2">
    <source>
        <dbReference type="EMBL" id="SIN67913.1"/>
    </source>
</evidence>
<dbReference type="EMBL" id="FSRC01000001">
    <property type="protein sequence ID" value="SIN67913.1"/>
    <property type="molecule type" value="Genomic_DNA"/>
</dbReference>
<dbReference type="Gene3D" id="3.20.20.140">
    <property type="entry name" value="Metal-dependent hydrolases"/>
    <property type="match status" value="1"/>
</dbReference>
<name>A0A1N6DB31_9BACT</name>
<reference evidence="3" key="1">
    <citation type="submission" date="2016-11" db="EMBL/GenBank/DDBJ databases">
        <authorList>
            <person name="Varghese N."/>
            <person name="Submissions S."/>
        </authorList>
    </citation>
    <scope>NUCLEOTIDE SEQUENCE [LARGE SCALE GENOMIC DNA]</scope>
    <source>
        <strain evidence="3">DSM 15292</strain>
    </source>
</reference>
<gene>
    <name evidence="2" type="ORF">SAMN05444394_0621</name>
</gene>
<protein>
    <recommendedName>
        <fullName evidence="1">Amidohydrolase 3 domain-containing protein</fullName>
    </recommendedName>
</protein>
<dbReference type="InterPro" id="IPR013108">
    <property type="entry name" value="Amidohydro_3"/>
</dbReference>
<feature type="domain" description="Amidohydrolase 3" evidence="1">
    <location>
        <begin position="85"/>
        <end position="556"/>
    </location>
</feature>
<accession>A0A1N6DB31</accession>
<dbReference type="SUPFAM" id="SSF51338">
    <property type="entry name" value="Composite domain of metallo-dependent hydrolases"/>
    <property type="match status" value="1"/>
</dbReference>
<dbReference type="PANTHER" id="PTHR22642">
    <property type="entry name" value="IMIDAZOLONEPROPIONASE"/>
    <property type="match status" value="1"/>
</dbReference>
<organism evidence="2 3">
    <name type="scientific">Algoriphagus halophilus</name>
    <dbReference type="NCBI Taxonomy" id="226505"/>
    <lineage>
        <taxon>Bacteria</taxon>
        <taxon>Pseudomonadati</taxon>
        <taxon>Bacteroidota</taxon>
        <taxon>Cytophagia</taxon>
        <taxon>Cytophagales</taxon>
        <taxon>Cyclobacteriaceae</taxon>
        <taxon>Algoriphagus</taxon>
    </lineage>
</organism>
<evidence type="ECO:0000313" key="3">
    <source>
        <dbReference type="Proteomes" id="UP000185221"/>
    </source>
</evidence>
<dbReference type="STRING" id="226505.SAMN05444394_0621"/>
<dbReference type="InterPro" id="IPR032466">
    <property type="entry name" value="Metal_Hydrolase"/>
</dbReference>
<evidence type="ECO:0000259" key="1">
    <source>
        <dbReference type="Pfam" id="PF07969"/>
    </source>
</evidence>
<dbReference type="GO" id="GO:0016810">
    <property type="term" value="F:hydrolase activity, acting on carbon-nitrogen (but not peptide) bonds"/>
    <property type="evidence" value="ECO:0007669"/>
    <property type="project" value="InterPro"/>
</dbReference>
<dbReference type="Gene3D" id="2.30.40.10">
    <property type="entry name" value="Urease, subunit C, domain 1"/>
    <property type="match status" value="1"/>
</dbReference>
<dbReference type="CDD" id="cd01300">
    <property type="entry name" value="YtcJ_like"/>
    <property type="match status" value="1"/>
</dbReference>
<dbReference type="InterPro" id="IPR033932">
    <property type="entry name" value="YtcJ-like"/>
</dbReference>
<keyword evidence="3" id="KW-1185">Reference proteome</keyword>
<dbReference type="SUPFAM" id="SSF51556">
    <property type="entry name" value="Metallo-dependent hydrolases"/>
    <property type="match status" value="1"/>
</dbReference>
<dbReference type="InterPro" id="IPR011059">
    <property type="entry name" value="Metal-dep_hydrolase_composite"/>
</dbReference>
<dbReference type="AlphaFoldDB" id="A0A1N6DB31"/>
<sequence>MYINPQSKLKFFTKFFTTSILSGLFVLASCQSPKIQADVIYFDGTIYTVNSKFEISEALAIKDGKFLAVGSSDEILGGYDAAEKVDLKGKSVYPGFIDAHTHFNRYAEGLRVVDLVGAKSYEELIQRVKNYAEANPDEPWILGRGWDQNLWEGQEFPTREKLDELFPNTPVLLTRIDGHAALVNQKALSMGGITSQTKMLGGSVILENGKPTGVLVDNAIDLVSTKIPKTTAEQARKALLSAQENCFAVGLTSVVDAGLDRETIELYQQLHQDSLLKMRIYAMVNPTAENMDYYFEKGIYQDEQLTVRSFKIYGDGALGSRGAALLKPYSDKPDQTGFLLSTEDDFKDLAAKMYEHGFQMNTHCIGDSANRTLLNIYADVLKGKNDLRWRIEHAQVVNPEDVSKFAEYSIIPSVQPTHATSDMYWAEQRLGPDRIKHAYIFNELLDQNGMIALGSDFPVEFINPLYGFHAAVARKDKNNWPDEGFQIENKLTREAALKGMTIWAAYANFEENLKGSIEVGKLADLVIMEKDIMVEDAKNLRELPIDRTVIGGAVVYQNTK</sequence>
<dbReference type="OrthoDB" id="9767366at2"/>
<dbReference type="Pfam" id="PF07969">
    <property type="entry name" value="Amidohydro_3"/>
    <property type="match status" value="1"/>
</dbReference>
<dbReference type="Gene3D" id="3.10.310.70">
    <property type="match status" value="1"/>
</dbReference>
<dbReference type="RefSeq" id="WP_074223360.1">
    <property type="nucleotide sequence ID" value="NZ_FSRC01000001.1"/>
</dbReference>